<feature type="compositionally biased region" description="Low complexity" evidence="7">
    <location>
        <begin position="66"/>
        <end position="77"/>
    </location>
</feature>
<dbReference type="GO" id="GO:0005634">
    <property type="term" value="C:nucleus"/>
    <property type="evidence" value="ECO:0007669"/>
    <property type="project" value="TreeGrafter"/>
</dbReference>
<evidence type="ECO:0000313" key="10">
    <source>
        <dbReference type="Proteomes" id="UP001154114"/>
    </source>
</evidence>
<evidence type="ECO:0000256" key="3">
    <source>
        <dbReference type="ARBA" id="ARBA00022741"/>
    </source>
</evidence>
<gene>
    <name evidence="9" type="ORF">CINC_LOCUS6075</name>
</gene>
<feature type="region of interest" description="Disordered" evidence="7">
    <location>
        <begin position="65"/>
        <end position="113"/>
    </location>
</feature>
<dbReference type="GO" id="GO:0004674">
    <property type="term" value="F:protein serine/threonine kinase activity"/>
    <property type="evidence" value="ECO:0007669"/>
    <property type="project" value="UniProtKB-KW"/>
</dbReference>
<dbReference type="Proteomes" id="UP001154114">
    <property type="component" value="Chromosome 20"/>
</dbReference>
<feature type="compositionally biased region" description="Basic and acidic residues" evidence="7">
    <location>
        <begin position="137"/>
        <end position="155"/>
    </location>
</feature>
<dbReference type="InterPro" id="IPR000719">
    <property type="entry name" value="Prot_kinase_dom"/>
</dbReference>
<dbReference type="PROSITE" id="PS50011">
    <property type="entry name" value="PROTEIN_KINASE_DOM"/>
    <property type="match status" value="1"/>
</dbReference>
<keyword evidence="2" id="KW-0808">Transferase</keyword>
<evidence type="ECO:0000256" key="6">
    <source>
        <dbReference type="ARBA" id="ARBA00037966"/>
    </source>
</evidence>
<evidence type="ECO:0000259" key="8">
    <source>
        <dbReference type="PROSITE" id="PS50011"/>
    </source>
</evidence>
<feature type="compositionally biased region" description="Basic and acidic residues" evidence="7">
    <location>
        <begin position="174"/>
        <end position="186"/>
    </location>
</feature>
<organism evidence="9 10">
    <name type="scientific">Chrysodeixis includens</name>
    <name type="common">Soybean looper</name>
    <name type="synonym">Pseudoplusia includens</name>
    <dbReference type="NCBI Taxonomy" id="689277"/>
    <lineage>
        <taxon>Eukaryota</taxon>
        <taxon>Metazoa</taxon>
        <taxon>Ecdysozoa</taxon>
        <taxon>Arthropoda</taxon>
        <taxon>Hexapoda</taxon>
        <taxon>Insecta</taxon>
        <taxon>Pterygota</taxon>
        <taxon>Neoptera</taxon>
        <taxon>Endopterygota</taxon>
        <taxon>Lepidoptera</taxon>
        <taxon>Glossata</taxon>
        <taxon>Ditrysia</taxon>
        <taxon>Noctuoidea</taxon>
        <taxon>Noctuidae</taxon>
        <taxon>Plusiinae</taxon>
        <taxon>Chrysodeixis</taxon>
    </lineage>
</organism>
<evidence type="ECO:0000256" key="7">
    <source>
        <dbReference type="SAM" id="MobiDB-lite"/>
    </source>
</evidence>
<dbReference type="InterPro" id="IPR011009">
    <property type="entry name" value="Kinase-like_dom_sf"/>
</dbReference>
<keyword evidence="4" id="KW-0418">Kinase</keyword>
<comment type="similarity">
    <text evidence="6">Belongs to the protein kinase superfamily. CMGC Ser/Thr protein kinase family. Lammer subfamily.</text>
</comment>
<feature type="compositionally biased region" description="Basic and acidic residues" evidence="7">
    <location>
        <begin position="319"/>
        <end position="347"/>
    </location>
</feature>
<evidence type="ECO:0000313" key="9">
    <source>
        <dbReference type="EMBL" id="CAH0594079.1"/>
    </source>
</evidence>
<feature type="region of interest" description="Disordered" evidence="7">
    <location>
        <begin position="137"/>
        <end position="202"/>
    </location>
</feature>
<proteinExistence type="inferred from homology"/>
<accession>A0A9P0FSX5</accession>
<dbReference type="OrthoDB" id="5979581at2759"/>
<feature type="compositionally biased region" description="Basic and acidic residues" evidence="7">
    <location>
        <begin position="265"/>
        <end position="284"/>
    </location>
</feature>
<feature type="region of interest" description="Disordered" evidence="7">
    <location>
        <begin position="470"/>
        <end position="490"/>
    </location>
</feature>
<dbReference type="PANTHER" id="PTHR45646">
    <property type="entry name" value="SERINE/THREONINE-PROTEIN KINASE DOA-RELATED"/>
    <property type="match status" value="1"/>
</dbReference>
<dbReference type="Pfam" id="PF00069">
    <property type="entry name" value="Pkinase"/>
    <property type="match status" value="1"/>
</dbReference>
<keyword evidence="1" id="KW-0723">Serine/threonine-protein kinase</keyword>
<dbReference type="EMBL" id="LR824023">
    <property type="protein sequence ID" value="CAH0594079.1"/>
    <property type="molecule type" value="Genomic_DNA"/>
</dbReference>
<feature type="region of interest" description="Disordered" evidence="7">
    <location>
        <begin position="1081"/>
        <end position="1100"/>
    </location>
</feature>
<dbReference type="PANTHER" id="PTHR45646:SF11">
    <property type="entry name" value="SERINE_THREONINE-PROTEIN KINASE DOA"/>
    <property type="match status" value="1"/>
</dbReference>
<dbReference type="SMART" id="SM00220">
    <property type="entry name" value="S_TKc"/>
    <property type="match status" value="1"/>
</dbReference>
<evidence type="ECO:0000256" key="1">
    <source>
        <dbReference type="ARBA" id="ARBA00022527"/>
    </source>
</evidence>
<feature type="compositionally biased region" description="Polar residues" evidence="7">
    <location>
        <begin position="187"/>
        <end position="199"/>
    </location>
</feature>
<feature type="compositionally biased region" description="Basic and acidic residues" evidence="7">
    <location>
        <begin position="419"/>
        <end position="428"/>
    </location>
</feature>
<feature type="compositionally biased region" description="Basic and acidic residues" evidence="7">
    <location>
        <begin position="218"/>
        <end position="248"/>
    </location>
</feature>
<dbReference type="SUPFAM" id="SSF56112">
    <property type="entry name" value="Protein kinase-like (PK-like)"/>
    <property type="match status" value="1"/>
</dbReference>
<feature type="compositionally biased region" description="Polar residues" evidence="7">
    <location>
        <begin position="79"/>
        <end position="113"/>
    </location>
</feature>
<name>A0A9P0FSX5_CHRIL</name>
<reference evidence="9" key="1">
    <citation type="submission" date="2021-12" db="EMBL/GenBank/DDBJ databases">
        <authorList>
            <person name="King R."/>
        </authorList>
    </citation>
    <scope>NUCLEOTIDE SEQUENCE</scope>
</reference>
<protein>
    <recommendedName>
        <fullName evidence="8">Protein kinase domain-containing protein</fullName>
    </recommendedName>
</protein>
<feature type="domain" description="Protein kinase" evidence="8">
    <location>
        <begin position="1186"/>
        <end position="1504"/>
    </location>
</feature>
<evidence type="ECO:0000256" key="4">
    <source>
        <dbReference type="ARBA" id="ARBA00022777"/>
    </source>
</evidence>
<evidence type="ECO:0000256" key="2">
    <source>
        <dbReference type="ARBA" id="ARBA00022679"/>
    </source>
</evidence>
<feature type="region of interest" description="Disordered" evidence="7">
    <location>
        <begin position="218"/>
        <end position="429"/>
    </location>
</feature>
<dbReference type="Gene3D" id="1.10.510.10">
    <property type="entry name" value="Transferase(Phosphotransferase) domain 1"/>
    <property type="match status" value="1"/>
</dbReference>
<keyword evidence="5" id="KW-0067">ATP-binding</keyword>
<keyword evidence="10" id="KW-1185">Reference proteome</keyword>
<feature type="compositionally biased region" description="Basic and acidic residues" evidence="7">
    <location>
        <begin position="364"/>
        <end position="411"/>
    </location>
</feature>
<dbReference type="InterPro" id="IPR051175">
    <property type="entry name" value="CLK_kinases"/>
</dbReference>
<keyword evidence="3" id="KW-0547">Nucleotide-binding</keyword>
<evidence type="ECO:0000256" key="5">
    <source>
        <dbReference type="ARBA" id="ARBA00022840"/>
    </source>
</evidence>
<dbReference type="Gene3D" id="3.30.200.20">
    <property type="entry name" value="Phosphorylase Kinase, domain 1"/>
    <property type="match status" value="1"/>
</dbReference>
<dbReference type="GO" id="GO:0005524">
    <property type="term" value="F:ATP binding"/>
    <property type="evidence" value="ECO:0007669"/>
    <property type="project" value="UniProtKB-KW"/>
</dbReference>
<sequence length="1508" mass="170590">MSRRAYFPQYTSPNIIVLPIVYISPPTEQIEKPTNISLSCGRRSASVIRRNSVNFSNLKEIVVEPSSGGSISSAGASVNPDSQKFQQQDTNTMDHPSPSVNANPSIKELSSSKYKSRNNLVDFTGFNLLKRDGISLKKNKNDPRINRSIQRKDINESTNQNQRDAGKIVITSKESTEPHDNSKKSIDNIQSNKSNQGTTVMKDGMEKYFEKISKRNMDKKVVETKEPSKQGRPVKDPKRNIPKDKAKDLALPSQSKIKPKSGNLDAKRLESKSKDSKRESDYKSKSKSSSRTKSEKLSISGKKTTSSKSLPRTNKSHLSSKDIKQHKDLKNQNDSKPKKSKIVEQKSIKLNKIATIAKKSIARKQIETPKVTSKEKKVSTKFNTKKEANTVSKNKDVVLNKNKNEKQDLKPKQSRKRTKSGEYKEQDSKVVTVEQGIEVSPMALAKYVASAKKPKPKKYKRIKLVINIECPDSGDSDESSGSEYDRRSPDDLSFLDDFDVDEIVQSLNSCRDPIECNTMVAAIENANNENIEQNTQQGIFNDIQVNVISDIKQEVILITSDSENDDLMLEKGYQTTRNDGVKSMEIDENKYNKTFITNNAILKESNKTCRQLTSSHNDLNVTENQLKNSNHSFQTDNTTLTKVNQRVKIKIPLQKNSDNFKTPSECDIKNESINQSDDIKPTGISSPNKKDEIEMSLETMFNAKAPKFEIINNHPPNALNTYIKPNLEITLPQSDDIIESSLKTMLNITEDNEVVKIDDKTSVLDGSDVKEETIPSQNPENNIAQTPEVISDSNQCIKSNNDSVPVSVINNEQIKVEQVIEDKEDVRLDVKPVIDHIVKEETKSLQNTEGEITASQETFTGDNQYVGNKKEITPVIIMTENMNEADSAANNNNNLPLNSTRKDLIVNEESVDTTEKNVVNTNTNNNFLQISKQEHEDTKISNNTLIQPAEICGNNIENFQLKIDANPEDNFKAIKIEKRNINETIGEESKLNESKKDICTEENDIKKETPNNTHNSITFIQTIETTVVDAKLNTTTENKNDANEQNNNLALKPINTVTETSLNKEESQKLIGIPGATITQNKTISNENPTDTDAKAHNTSSCCKNKSKGFNNINNKLSKNAAQVTSNNNTVAKPNNKMQSVASSVGKSNRKSNTQECSTTSRKLMSSKQFMANLEYRMFEYLHAKFKMSSVICDGYFSTIYKCVDEENVPFAVKVLKHPNLSKGQVISKMLTKAQNYISINNTNVLYMINDFAMGHHWCFLTEYYTRNLKQAMSERKHTFHINVVQKLAMQLVSAVTMLTNNNIIHADIKPSHILLNGEYSRLKLCGFDRIIYSDKVRILPKRGFAIYRAPEIILGYITDHRIDVWSTALVMFEMATSMKLFTGSYNDEILHEQICTLGSFESDMINRSQFSYKYFSGTSYIKRIWKDGKIVGTKLVHCMQRNKNLHRGLFMAYKLNWECRRSGMQVTEDLDKIERFYALLRQMLTLDPRVRLPIQFVGSSEFFYDLY</sequence>
<feature type="compositionally biased region" description="Low complexity" evidence="7">
    <location>
        <begin position="291"/>
        <end position="310"/>
    </location>
</feature>